<evidence type="ECO:0000313" key="4">
    <source>
        <dbReference type="Proteomes" id="UP001385892"/>
    </source>
</evidence>
<feature type="region of interest" description="Disordered" evidence="1">
    <location>
        <begin position="85"/>
        <end position="131"/>
    </location>
</feature>
<keyword evidence="2" id="KW-0472">Membrane</keyword>
<evidence type="ECO:0000256" key="2">
    <source>
        <dbReference type="SAM" id="Phobius"/>
    </source>
</evidence>
<feature type="transmembrane region" description="Helical" evidence="2">
    <location>
        <begin position="49"/>
        <end position="70"/>
    </location>
</feature>
<evidence type="ECO:0000256" key="1">
    <source>
        <dbReference type="SAM" id="MobiDB-lite"/>
    </source>
</evidence>
<feature type="transmembrane region" description="Helical" evidence="2">
    <location>
        <begin position="21"/>
        <end position="43"/>
    </location>
</feature>
<sequence>MTAPSREHGRPARAFRFVETAARWLSAGVGALVMIVYSIGGAIGGDLSVVLGGVGVGGVLLGWVLAVRRLDSSLRTLRERLPEAGPLEPAVLHDGPRFKGTSSTASSSRTSPSSPSAVADSATTSGRSGAT</sequence>
<proteinExistence type="predicted"/>
<name>A0ABU8WMH6_9BURK</name>
<evidence type="ECO:0000313" key="3">
    <source>
        <dbReference type="EMBL" id="MEJ8848564.1"/>
    </source>
</evidence>
<keyword evidence="4" id="KW-1185">Reference proteome</keyword>
<protein>
    <submittedName>
        <fullName evidence="3">Uncharacterized protein</fullName>
    </submittedName>
</protein>
<comment type="caution">
    <text evidence="3">The sequence shown here is derived from an EMBL/GenBank/DDBJ whole genome shotgun (WGS) entry which is preliminary data.</text>
</comment>
<organism evidence="3 4">
    <name type="scientific">Variovorax rhizosphaerae</name>
    <dbReference type="NCBI Taxonomy" id="1836200"/>
    <lineage>
        <taxon>Bacteria</taxon>
        <taxon>Pseudomonadati</taxon>
        <taxon>Pseudomonadota</taxon>
        <taxon>Betaproteobacteria</taxon>
        <taxon>Burkholderiales</taxon>
        <taxon>Comamonadaceae</taxon>
        <taxon>Variovorax</taxon>
    </lineage>
</organism>
<dbReference type="EMBL" id="JBBKZT010000008">
    <property type="protein sequence ID" value="MEJ8848564.1"/>
    <property type="molecule type" value="Genomic_DNA"/>
</dbReference>
<accession>A0ABU8WMH6</accession>
<dbReference type="RefSeq" id="WP_340343698.1">
    <property type="nucleotide sequence ID" value="NZ_JBBKZT010000008.1"/>
</dbReference>
<reference evidence="3 4" key="1">
    <citation type="submission" date="2024-03" db="EMBL/GenBank/DDBJ databases">
        <title>Novel species of the genus Variovorax.</title>
        <authorList>
            <person name="Liu Q."/>
            <person name="Xin Y.-H."/>
        </authorList>
    </citation>
    <scope>NUCLEOTIDE SEQUENCE [LARGE SCALE GENOMIC DNA]</scope>
    <source>
        <strain evidence="3 4">KACC 18900</strain>
    </source>
</reference>
<gene>
    <name evidence="3" type="ORF">WKW82_18030</name>
</gene>
<feature type="compositionally biased region" description="Low complexity" evidence="1">
    <location>
        <begin position="101"/>
        <end position="125"/>
    </location>
</feature>
<dbReference type="Proteomes" id="UP001385892">
    <property type="component" value="Unassembled WGS sequence"/>
</dbReference>
<keyword evidence="2" id="KW-1133">Transmembrane helix</keyword>
<keyword evidence="2" id="KW-0812">Transmembrane</keyword>